<organism evidence="6">
    <name type="scientific">Culex pipiens</name>
    <name type="common">House mosquito</name>
    <dbReference type="NCBI Taxonomy" id="7175"/>
    <lineage>
        <taxon>Eukaryota</taxon>
        <taxon>Metazoa</taxon>
        <taxon>Ecdysozoa</taxon>
        <taxon>Arthropoda</taxon>
        <taxon>Hexapoda</taxon>
        <taxon>Insecta</taxon>
        <taxon>Pterygota</taxon>
        <taxon>Neoptera</taxon>
        <taxon>Endopterygota</taxon>
        <taxon>Diptera</taxon>
        <taxon>Nematocera</taxon>
        <taxon>Culicoidea</taxon>
        <taxon>Culicidae</taxon>
        <taxon>Culicinae</taxon>
        <taxon>Culicini</taxon>
        <taxon>Culex</taxon>
        <taxon>Culex</taxon>
    </lineage>
</organism>
<dbReference type="InterPro" id="IPR007111">
    <property type="entry name" value="NACHT_NTPase"/>
</dbReference>
<evidence type="ECO:0000256" key="4">
    <source>
        <dbReference type="SAM" id="MobiDB-lite"/>
    </source>
</evidence>
<dbReference type="InterPro" id="IPR027417">
    <property type="entry name" value="P-loop_NTPase"/>
</dbReference>
<dbReference type="EMBL" id="HBUE01221546">
    <property type="protein sequence ID" value="CAG6539748.1"/>
    <property type="molecule type" value="Transcribed_RNA"/>
</dbReference>
<feature type="compositionally biased region" description="Polar residues" evidence="4">
    <location>
        <begin position="1548"/>
        <end position="1559"/>
    </location>
</feature>
<dbReference type="SMART" id="SM00248">
    <property type="entry name" value="ANK"/>
    <property type="match status" value="12"/>
</dbReference>
<feature type="domain" description="NACHT" evidence="5">
    <location>
        <begin position="465"/>
        <end position="608"/>
    </location>
</feature>
<dbReference type="SUPFAM" id="SSF52540">
    <property type="entry name" value="P-loop containing nucleoside triphosphate hydrolases"/>
    <property type="match status" value="1"/>
</dbReference>
<dbReference type="PANTHER" id="PTHR24198">
    <property type="entry name" value="ANKYRIN REPEAT AND PROTEIN KINASE DOMAIN-CONTAINING PROTEIN"/>
    <property type="match status" value="1"/>
</dbReference>
<dbReference type="Pfam" id="PF05729">
    <property type="entry name" value="NACHT"/>
    <property type="match status" value="1"/>
</dbReference>
<reference evidence="6" key="1">
    <citation type="submission" date="2021-05" db="EMBL/GenBank/DDBJ databases">
        <authorList>
            <person name="Alioto T."/>
            <person name="Alioto T."/>
            <person name="Gomez Garrido J."/>
        </authorList>
    </citation>
    <scope>NUCLEOTIDE SEQUENCE</scope>
</reference>
<feature type="region of interest" description="Disordered" evidence="4">
    <location>
        <begin position="1539"/>
        <end position="1559"/>
    </location>
</feature>
<keyword evidence="1" id="KW-0677">Repeat</keyword>
<dbReference type="EMBL" id="HBUE01124113">
    <property type="protein sequence ID" value="CAG6493784.1"/>
    <property type="molecule type" value="Transcribed_RNA"/>
</dbReference>
<sequence length="1559" mass="180225">MQSEPPRKVARVDDHRDARSHSSFDLHSEPSTSGTGTNAQSGPLTIEAITGKLGGEGEEYQRLRAYMMVLEGVLGMDLWLQFEMIDAKKFEDICVFYKENWNLIQTKHSEPMCSENEKKITYGTLFGRDKSNPFMLLKYLFDFDEIKKNEEWIHGEINKIIICTNCELNVNSYEGNWLGEIGNEMHELLKLSKGKHFQLTGQEDKMWELLLEDAFERDYNKIFEAIVILFEYKKMSPILEMYHMSLKKILLNDGQIVMFSKEKPTNIPVVIKLYTKLQQKFVMQFEDISIPNNVMGNFWTQTEDFVQRRVDFETVKEFLSKLVLSVEQPNVTELRQDIVDKGINWMRTWIRPDVLGRISQPILELTLTIIKKKFDAYEKPSLKETSDGKKKNVKAHLRAIDFEAILKDITQQINDEAEKLTQRSFPPFYITRQFSNTNDVFSESEFIESLFTKNENQKCYIFSAQPGMGKTSLMQNLAFEAQKNDSGKAVFLIYLNHFRHEVPEIETLPDILKTNVFKSELSAENVELLMENSQTQIVIFFDAFDELPEKNKKRILKVIDVLRRKSNIRIVISGRTHVREELEKHLNVKSLELKPFSEKEQVEFFEKFWEVGENERSKLEEFALPIVAKLKTDLSDKVQTLIGIPLVTRTVAETFAASFNDALEQFDIIHLFDECSKKSISAMMSKKKDSEFDLSAQDVDYAYQVFALQQYFLYCDDFFSLIADRTFYETLQKFECDFHNYQSLVLECNENGPKFTHELFRDYYAAKFVFEKRNRVDKSFLDIGHAFDDTIFYFLLVMANRAGDLSTSIEKFDKSVENEISILQSCHGTFLNNIKCLHQTDGISFNNNLRCIDFEDSFRKPCLQIADKYGSKQVELLKKDNNGLHTFVESNRIDLVDQFVTDININSVDELGDTPLFLAKSFEMFKLLTDKGAYLRHTNYKEENILHKMIKKISNEQFNKVLSYMLEKNNTILDIINQCDAKGKTFLDYVFQKRLDDQIRSRIVATLIEKGASKDNVLDAAVKNGNLEIVRYLIDKRIDDSKKNCQLAGEETEALLVDIDTLLPLDNNDEKTKTDGQICRYGMAHYLHNDMGPEAHHRDIKTCYSLGIKNTADCDGRTALHIVARNDGIEAAKLLISRGAKINVKDKHDNTPLHEAIYFKSFKVAEFLIDQENIDLSIKNKSGNTVSHLAAKQKEIKLVEMLKKKLEIADENGDASDERTGDNDENTESNWITARNDNREIVKCFFRSKLKNTNVRDITALQLALESGYEKIIKLVFENNSGKYILQLPHLSYGIKNCEYHFEPFLVKMFKNSTEKCFELNYLHLYNYKVNVYQTLLEQIAAKEKKVPFGAAKNKRYYAVKMLIKNGTDINAEVECGNFPLHYACSEKDSCRLVGYLADFSSEKTMNMKNRKGKTPLHLAIENTDNYYESAAKVLIYKNANIQVSDKKLNTYLHLAIRYNKMDVAQILIDRFDPSDLNKRNKKGETALHVAVLKDKFDIVKKLVEKGIELLPIKTKEGKTASVLARDNSKTEIYDFLKRREESEDGVESNSETEQSSDS</sequence>
<evidence type="ECO:0000256" key="3">
    <source>
        <dbReference type="PROSITE-ProRule" id="PRU00023"/>
    </source>
</evidence>
<dbReference type="EMBL" id="HBUE01328193">
    <property type="protein sequence ID" value="CAG6591799.1"/>
    <property type="molecule type" value="Transcribed_RNA"/>
</dbReference>
<dbReference type="Pfam" id="PF12796">
    <property type="entry name" value="Ank_2"/>
    <property type="match status" value="3"/>
</dbReference>
<keyword evidence="2 3" id="KW-0040">ANK repeat</keyword>
<feature type="repeat" description="ANK" evidence="3">
    <location>
        <begin position="1115"/>
        <end position="1147"/>
    </location>
</feature>
<dbReference type="EMBL" id="HBUE01124107">
    <property type="protein sequence ID" value="CAG6493780.1"/>
    <property type="molecule type" value="Transcribed_RNA"/>
</dbReference>
<feature type="compositionally biased region" description="Basic and acidic residues" evidence="4">
    <location>
        <begin position="1"/>
        <end position="28"/>
    </location>
</feature>
<dbReference type="InterPro" id="IPR002110">
    <property type="entry name" value="Ankyrin_rpt"/>
</dbReference>
<dbReference type="SUPFAM" id="SSF48403">
    <property type="entry name" value="Ankyrin repeat"/>
    <property type="match status" value="2"/>
</dbReference>
<evidence type="ECO:0000313" key="6">
    <source>
        <dbReference type="EMBL" id="CAG6493780.1"/>
    </source>
</evidence>
<dbReference type="PANTHER" id="PTHR24198:SF165">
    <property type="entry name" value="ANKYRIN REPEAT-CONTAINING PROTEIN-RELATED"/>
    <property type="match status" value="1"/>
</dbReference>
<feature type="repeat" description="ANK" evidence="3">
    <location>
        <begin position="1412"/>
        <end position="1447"/>
    </location>
</feature>
<accession>A0A8D8CM70</accession>
<dbReference type="PROSITE" id="PS50088">
    <property type="entry name" value="ANK_REPEAT"/>
    <property type="match status" value="3"/>
</dbReference>
<protein>
    <submittedName>
        <fullName evidence="6">Ankyrin-1</fullName>
    </submittedName>
</protein>
<feature type="repeat" description="ANK" evidence="3">
    <location>
        <begin position="1483"/>
        <end position="1510"/>
    </location>
</feature>
<name>A0A8D8CM70_CULPI</name>
<dbReference type="EMBL" id="HBUE01328192">
    <property type="protein sequence ID" value="CAG6591798.1"/>
    <property type="molecule type" value="Transcribed_RNA"/>
</dbReference>
<dbReference type="InterPro" id="IPR036770">
    <property type="entry name" value="Ankyrin_rpt-contain_sf"/>
</dbReference>
<dbReference type="Gene3D" id="1.25.40.20">
    <property type="entry name" value="Ankyrin repeat-containing domain"/>
    <property type="match status" value="3"/>
</dbReference>
<dbReference type="PROSITE" id="PS50297">
    <property type="entry name" value="ANK_REP_REGION"/>
    <property type="match status" value="3"/>
</dbReference>
<dbReference type="Gene3D" id="3.40.50.300">
    <property type="entry name" value="P-loop containing nucleotide triphosphate hydrolases"/>
    <property type="match status" value="1"/>
</dbReference>
<evidence type="ECO:0000256" key="2">
    <source>
        <dbReference type="ARBA" id="ARBA00023043"/>
    </source>
</evidence>
<evidence type="ECO:0000259" key="5">
    <source>
        <dbReference type="Pfam" id="PF05729"/>
    </source>
</evidence>
<dbReference type="EMBL" id="HBUE01221547">
    <property type="protein sequence ID" value="CAG6539749.1"/>
    <property type="molecule type" value="Transcribed_RNA"/>
</dbReference>
<evidence type="ECO:0000256" key="1">
    <source>
        <dbReference type="ARBA" id="ARBA00022737"/>
    </source>
</evidence>
<feature type="region of interest" description="Disordered" evidence="4">
    <location>
        <begin position="1"/>
        <end position="44"/>
    </location>
</feature>
<feature type="compositionally biased region" description="Polar residues" evidence="4">
    <location>
        <begin position="29"/>
        <end position="43"/>
    </location>
</feature>
<proteinExistence type="predicted"/>